<dbReference type="AlphaFoldDB" id="A0A396HS30"/>
<proteinExistence type="predicted"/>
<name>A0A396HS30_MEDTR</name>
<accession>A0A396HS30</accession>
<sequence length="51" mass="5730">MTAQTFAFNSIQMQILNIHITQKMYAMNLTVFDNVGIYSCAPVKSLSSIFP</sequence>
<comment type="caution">
    <text evidence="1">The sequence shown here is derived from an EMBL/GenBank/DDBJ whole genome shotgun (WGS) entry which is preliminary data.</text>
</comment>
<dbReference type="Gramene" id="rna28453">
    <property type="protein sequence ID" value="RHN53537.1"/>
    <property type="gene ID" value="gene28453"/>
</dbReference>
<organism evidence="1 2">
    <name type="scientific">Medicago truncatula</name>
    <name type="common">Barrel medic</name>
    <name type="synonym">Medicago tribuloides</name>
    <dbReference type="NCBI Taxonomy" id="3880"/>
    <lineage>
        <taxon>Eukaryota</taxon>
        <taxon>Viridiplantae</taxon>
        <taxon>Streptophyta</taxon>
        <taxon>Embryophyta</taxon>
        <taxon>Tracheophyta</taxon>
        <taxon>Spermatophyta</taxon>
        <taxon>Magnoliopsida</taxon>
        <taxon>eudicotyledons</taxon>
        <taxon>Gunneridae</taxon>
        <taxon>Pentapetalae</taxon>
        <taxon>rosids</taxon>
        <taxon>fabids</taxon>
        <taxon>Fabales</taxon>
        <taxon>Fabaceae</taxon>
        <taxon>Papilionoideae</taxon>
        <taxon>50 kb inversion clade</taxon>
        <taxon>NPAAA clade</taxon>
        <taxon>Hologalegina</taxon>
        <taxon>IRL clade</taxon>
        <taxon>Trifolieae</taxon>
        <taxon>Medicago</taxon>
    </lineage>
</organism>
<reference evidence="2" key="1">
    <citation type="journal article" date="2018" name="Nat. Plants">
        <title>Whole-genome landscape of Medicago truncatula symbiotic genes.</title>
        <authorList>
            <person name="Pecrix Y."/>
            <person name="Staton S.E."/>
            <person name="Sallet E."/>
            <person name="Lelandais-Briere C."/>
            <person name="Moreau S."/>
            <person name="Carrere S."/>
            <person name="Blein T."/>
            <person name="Jardinaud M.F."/>
            <person name="Latrasse D."/>
            <person name="Zouine M."/>
            <person name="Zahm M."/>
            <person name="Kreplak J."/>
            <person name="Mayjonade B."/>
            <person name="Satge C."/>
            <person name="Perez M."/>
            <person name="Cauet S."/>
            <person name="Marande W."/>
            <person name="Chantry-Darmon C."/>
            <person name="Lopez-Roques C."/>
            <person name="Bouchez O."/>
            <person name="Berard A."/>
            <person name="Debelle F."/>
            <person name="Munos S."/>
            <person name="Bendahmane A."/>
            <person name="Berges H."/>
            <person name="Niebel A."/>
            <person name="Buitink J."/>
            <person name="Frugier F."/>
            <person name="Benhamed M."/>
            <person name="Crespi M."/>
            <person name="Gouzy J."/>
            <person name="Gamas P."/>
        </authorList>
    </citation>
    <scope>NUCLEOTIDE SEQUENCE [LARGE SCALE GENOMIC DNA]</scope>
    <source>
        <strain evidence="2">cv. Jemalong A17</strain>
    </source>
</reference>
<evidence type="ECO:0000313" key="1">
    <source>
        <dbReference type="EMBL" id="RHN53537.1"/>
    </source>
</evidence>
<evidence type="ECO:0000313" key="2">
    <source>
        <dbReference type="Proteomes" id="UP000265566"/>
    </source>
</evidence>
<protein>
    <submittedName>
        <fullName evidence="1">Uncharacterized protein</fullName>
    </submittedName>
</protein>
<dbReference type="Proteomes" id="UP000265566">
    <property type="component" value="Chromosome 5"/>
</dbReference>
<gene>
    <name evidence="1" type="ORF">MtrunA17_Chr5g0396891</name>
</gene>
<dbReference type="EMBL" id="PSQE01000005">
    <property type="protein sequence ID" value="RHN53537.1"/>
    <property type="molecule type" value="Genomic_DNA"/>
</dbReference>